<dbReference type="RefSeq" id="XP_060454603.1">
    <property type="nucleotide sequence ID" value="XM_060597740.1"/>
</dbReference>
<dbReference type="EMBL" id="AP028213">
    <property type="protein sequence ID" value="BEI89337.1"/>
    <property type="molecule type" value="Genomic_DNA"/>
</dbReference>
<evidence type="ECO:0000313" key="2">
    <source>
        <dbReference type="Proteomes" id="UP001233271"/>
    </source>
</evidence>
<protein>
    <submittedName>
        <fullName evidence="1">Uncharacterized protein</fullName>
    </submittedName>
</protein>
<dbReference type="GeneID" id="85493208"/>
<proteinExistence type="predicted"/>
<organism evidence="1 2">
    <name type="scientific">Cutaneotrichosporon cavernicola</name>
    <dbReference type="NCBI Taxonomy" id="279322"/>
    <lineage>
        <taxon>Eukaryota</taxon>
        <taxon>Fungi</taxon>
        <taxon>Dikarya</taxon>
        <taxon>Basidiomycota</taxon>
        <taxon>Agaricomycotina</taxon>
        <taxon>Tremellomycetes</taxon>
        <taxon>Trichosporonales</taxon>
        <taxon>Trichosporonaceae</taxon>
        <taxon>Cutaneotrichosporon</taxon>
    </lineage>
</organism>
<dbReference type="AlphaFoldDB" id="A0AA48I4T2"/>
<reference evidence="1" key="1">
    <citation type="journal article" date="2023" name="BMC Genomics">
        <title>Chromosome-level genome assemblies of Cutaneotrichosporon spp. (Trichosporonales, Basidiomycota) reveal imbalanced evolution between nucleotide sequences and chromosome synteny.</title>
        <authorList>
            <person name="Kobayashi Y."/>
            <person name="Kayamori A."/>
            <person name="Aoki K."/>
            <person name="Shiwa Y."/>
            <person name="Matsutani M."/>
            <person name="Fujita N."/>
            <person name="Sugita T."/>
            <person name="Iwasaki W."/>
            <person name="Tanaka N."/>
            <person name="Takashima M."/>
        </authorList>
    </citation>
    <scope>NUCLEOTIDE SEQUENCE</scope>
    <source>
        <strain evidence="1">HIS019</strain>
    </source>
</reference>
<accession>A0AA48I4T2</accession>
<gene>
    <name evidence="1" type="ORF">CcaverHIS019_0206990</name>
</gene>
<dbReference type="Proteomes" id="UP001233271">
    <property type="component" value="Chromosome 2"/>
</dbReference>
<dbReference type="KEGG" id="ccac:CcaHIS019_0206990"/>
<evidence type="ECO:0000313" key="1">
    <source>
        <dbReference type="EMBL" id="BEI89337.1"/>
    </source>
</evidence>
<keyword evidence="2" id="KW-1185">Reference proteome</keyword>
<sequence length="284" mass="32915">MPSFLVRLTNPRFTFKPFVKSSEKENPMSRIDAFPGLLEFPCKNWDGVDFPYPGPQCTYREKAIWAGRAASKRFAWAFENNDFFFVDNIDFAVAVFDKTQELLRYLARSAKECDMATTEEWTHFTDRAYNAIQPHLICLPPPRRFTLIDVYPFVRPAVNAQFEFGTGYGDQPPSAASCQFDDRWVARYFPEPHDLPLRFFTMEEINQISVDATGFIEDMGWYNYKMQRCITPSVEEQERPIPQDGDWPPAACRLKDYEAHLDEPHAPFGYSVRGYPGKNPSTHI</sequence>
<name>A0AA48I4T2_9TREE</name>